<gene>
    <name evidence="2" type="ORF">BZL29_8477</name>
</gene>
<comment type="caution">
    <text evidence="2">The sequence shown here is derived from an EMBL/GenBank/DDBJ whole genome shotgun (WGS) entry which is preliminary data.</text>
</comment>
<reference evidence="2 3" key="1">
    <citation type="submission" date="2017-02" db="EMBL/GenBank/DDBJ databases">
        <title>Complete genome sequences of Mycobacterium kansasii strains isolated from rhesus macaques.</title>
        <authorList>
            <person name="Panda A."/>
            <person name="Nagaraj S."/>
            <person name="Zhao X."/>
            <person name="Tettelin H."/>
            <person name="Detolla L.J."/>
        </authorList>
    </citation>
    <scope>NUCLEOTIDE SEQUENCE [LARGE SCALE GENOMIC DNA]</scope>
    <source>
        <strain evidence="2 3">11-3469</strain>
    </source>
</reference>
<feature type="region of interest" description="Disordered" evidence="1">
    <location>
        <begin position="15"/>
        <end position="34"/>
    </location>
</feature>
<dbReference type="AlphaFoldDB" id="A0A1V3W9K8"/>
<accession>A0A1V3W9K8</accession>
<name>A0A1V3W9K8_MYCKA</name>
<dbReference type="Proteomes" id="UP000188532">
    <property type="component" value="Unassembled WGS sequence"/>
</dbReference>
<protein>
    <submittedName>
        <fullName evidence="2">Uncharacterized protein</fullName>
    </submittedName>
</protein>
<sequence length="58" mass="6369">MLSCPTPACPPDYAYRGRSRPISTSGFNGPAKMPARRRIPTLDGMLAGMNLRRSYVVL</sequence>
<evidence type="ECO:0000313" key="2">
    <source>
        <dbReference type="EMBL" id="OOK63645.1"/>
    </source>
</evidence>
<evidence type="ECO:0000256" key="1">
    <source>
        <dbReference type="SAM" id="MobiDB-lite"/>
    </source>
</evidence>
<dbReference type="EMBL" id="MVBN01000017">
    <property type="protein sequence ID" value="OOK63645.1"/>
    <property type="molecule type" value="Genomic_DNA"/>
</dbReference>
<organism evidence="2 3">
    <name type="scientific">Mycobacterium kansasii</name>
    <dbReference type="NCBI Taxonomy" id="1768"/>
    <lineage>
        <taxon>Bacteria</taxon>
        <taxon>Bacillati</taxon>
        <taxon>Actinomycetota</taxon>
        <taxon>Actinomycetes</taxon>
        <taxon>Mycobacteriales</taxon>
        <taxon>Mycobacteriaceae</taxon>
        <taxon>Mycobacterium</taxon>
    </lineage>
</organism>
<evidence type="ECO:0000313" key="3">
    <source>
        <dbReference type="Proteomes" id="UP000188532"/>
    </source>
</evidence>
<proteinExistence type="predicted"/>